<keyword evidence="2" id="KW-1185">Reference proteome</keyword>
<evidence type="ECO:0000313" key="2">
    <source>
        <dbReference type="Proteomes" id="UP001230496"/>
    </source>
</evidence>
<organism evidence="1 2">
    <name type="scientific">Marivirga salinarum</name>
    <dbReference type="NCBI Taxonomy" id="3059078"/>
    <lineage>
        <taxon>Bacteria</taxon>
        <taxon>Pseudomonadati</taxon>
        <taxon>Bacteroidota</taxon>
        <taxon>Cytophagia</taxon>
        <taxon>Cytophagales</taxon>
        <taxon>Marivirgaceae</taxon>
        <taxon>Marivirga</taxon>
    </lineage>
</organism>
<sequence>MNFNTKNNLGRVICKTEYQADNNWIFCDWEGYANVDAIKNWGLEFADLVKKAKCPYLLNDDSKSTGPWTQAMDWIESVLIPKVIESGLKYYAHVVSANTFSEMSAKELNMNIGGHLEMATFKNIEDAKEWLKSKQS</sequence>
<evidence type="ECO:0008006" key="3">
    <source>
        <dbReference type="Google" id="ProtNLM"/>
    </source>
</evidence>
<proteinExistence type="predicted"/>
<name>A0AA49GCF6_9BACT</name>
<dbReference type="EMBL" id="CP129971">
    <property type="protein sequence ID" value="WKK75851.2"/>
    <property type="molecule type" value="Genomic_DNA"/>
</dbReference>
<dbReference type="RefSeq" id="WP_308350932.1">
    <property type="nucleotide sequence ID" value="NZ_CP129971.1"/>
</dbReference>
<reference evidence="1 2" key="1">
    <citation type="submission" date="2023-08" db="EMBL/GenBank/DDBJ databases">
        <title>Comparative genomics and taxonomic characterization of three novel marine species of genus Marivirga.</title>
        <authorList>
            <person name="Muhammad N."/>
            <person name="Kim S.-G."/>
        </authorList>
    </citation>
    <scope>NUCLEOTIDE SEQUENCE [LARGE SCALE GENOMIC DNA]</scope>
    <source>
        <strain evidence="1 2">BDSF4-3</strain>
    </source>
</reference>
<accession>A0AA49GCF6</accession>
<protein>
    <recommendedName>
        <fullName evidence="3">STAS/SEC14 domain-containing protein</fullName>
    </recommendedName>
</protein>
<evidence type="ECO:0000313" key="1">
    <source>
        <dbReference type="EMBL" id="WKK75851.2"/>
    </source>
</evidence>
<gene>
    <name evidence="1" type="ORF">QYS49_31315</name>
</gene>
<dbReference type="AlphaFoldDB" id="A0AA49GCF6"/>
<dbReference type="KEGG" id="msaa:QYS49_31315"/>
<dbReference type="Proteomes" id="UP001230496">
    <property type="component" value="Chromosome"/>
</dbReference>